<dbReference type="InterPro" id="IPR001404">
    <property type="entry name" value="Hsp90_fam"/>
</dbReference>
<evidence type="ECO:0000256" key="2">
    <source>
        <dbReference type="ARBA" id="ARBA00022741"/>
    </source>
</evidence>
<dbReference type="InterPro" id="IPR020568">
    <property type="entry name" value="Ribosomal_Su5_D2-typ_SF"/>
</dbReference>
<evidence type="ECO:0000256" key="5">
    <source>
        <dbReference type="HAMAP-Rule" id="MF_00505"/>
    </source>
</evidence>
<feature type="region of interest" description="A; substrate-binding" evidence="5">
    <location>
        <begin position="1"/>
        <end position="361"/>
    </location>
</feature>
<dbReference type="Proteomes" id="UP001067235">
    <property type="component" value="Unassembled WGS sequence"/>
</dbReference>
<dbReference type="Gene3D" id="1.20.120.790">
    <property type="entry name" value="Heat shock protein 90, C-terminal domain"/>
    <property type="match status" value="1"/>
</dbReference>
<dbReference type="SUPFAM" id="SSF54211">
    <property type="entry name" value="Ribosomal protein S5 domain 2-like"/>
    <property type="match status" value="1"/>
</dbReference>
<dbReference type="RefSeq" id="WP_301574479.1">
    <property type="nucleotide sequence ID" value="NZ_JAPWIE010000012.1"/>
</dbReference>
<feature type="compositionally biased region" description="Acidic residues" evidence="6">
    <location>
        <begin position="228"/>
        <end position="242"/>
    </location>
</feature>
<keyword evidence="3 5" id="KW-0067">ATP-binding</keyword>
<evidence type="ECO:0000256" key="1">
    <source>
        <dbReference type="ARBA" id="ARBA00008239"/>
    </source>
</evidence>
<dbReference type="InterPro" id="IPR037196">
    <property type="entry name" value="HSP90_C"/>
</dbReference>
<feature type="region of interest" description="Disordered" evidence="6">
    <location>
        <begin position="218"/>
        <end position="261"/>
    </location>
</feature>
<dbReference type="PANTHER" id="PTHR11528">
    <property type="entry name" value="HEAT SHOCK PROTEIN 90 FAMILY MEMBER"/>
    <property type="match status" value="1"/>
</dbReference>
<accession>A0ABT4N3G9</accession>
<evidence type="ECO:0000256" key="4">
    <source>
        <dbReference type="ARBA" id="ARBA00023186"/>
    </source>
</evidence>
<comment type="caution">
    <text evidence="5">Lacks conserved residue(s) required for the propagation of feature annotation.</text>
</comment>
<feature type="compositionally biased region" description="Polar residues" evidence="6">
    <location>
        <begin position="248"/>
        <end position="257"/>
    </location>
</feature>
<keyword evidence="4 5" id="KW-0143">Chaperone</keyword>
<comment type="subunit">
    <text evidence="5">Homodimer.</text>
</comment>
<dbReference type="CDD" id="cd16927">
    <property type="entry name" value="HATPase_Hsp90-like"/>
    <property type="match status" value="1"/>
</dbReference>
<gene>
    <name evidence="5 8" type="primary">htpG</name>
    <name evidence="8" type="ORF">O4213_27545</name>
</gene>
<dbReference type="HAMAP" id="MF_00505">
    <property type="entry name" value="HSP90"/>
    <property type="match status" value="1"/>
</dbReference>
<evidence type="ECO:0000259" key="7">
    <source>
        <dbReference type="SMART" id="SM00387"/>
    </source>
</evidence>
<dbReference type="NCBIfam" id="NF003555">
    <property type="entry name" value="PRK05218.1"/>
    <property type="match status" value="1"/>
</dbReference>
<dbReference type="Gene3D" id="3.30.565.10">
    <property type="entry name" value="Histidine kinase-like ATPase, C-terminal domain"/>
    <property type="match status" value="1"/>
</dbReference>
<sequence length="655" mass="73075">MSAQVEEMEFAAETRQLLDLMIHSVYSNKDSFLRELVSNSSDALDKLRMETYRNKDLAADTSDLHIQITLDPEARTFTLSDNGIGMSRAEVVDLIGTLAKSGTAEVRKKLKEAKDSAASEELIGQFGIGFYSTFMVADKVTLLTRKAGKEQATRWESAGEGTYTIEDVADAPQGTTVTLHLKPEDAEDDLHDYASVSQIRQLVKKYSDFISWPIRMDVPAPPAPPAPEADEDADAETAEETEPAPTHVTETLNSQKALWTRPRSEVTDEEYAEFYRHVSHAWDDPLEIIPMKAEGTFEYQALLFIPSTAPFDLFMREHKAGVQLYVKRVFIMDDCEELMPEYLRFIKGLVDAQDLSLNVSREILQQDRQIKAIRRRLTKKVLSVIKDLRANDREKYDTLWSQYGRVLKEGLLQDVDNRDALLAITSLSSTHSADTATSLAEYVERMKDTQSQIFYATGESREQIERSPHLEAFKAKGLEVLLLTDPIDEMWIQSIPDFEGKPLQSVAKGEVDLSDEADKEDDEKKDNEQFAELLTWLTGVLVDDVSQVRLSSRLTDSAACIVGEAQSLSPALEKMYRDSGIPMPESKRILELNPDHALTSGLQKAFADRGDDAALRETAELLYGAALLAEGGSPTQPAAFSKTLANLLTRTVSAG</sequence>
<feature type="domain" description="Histidine kinase/HSP90-like ATPase" evidence="7">
    <location>
        <begin position="28"/>
        <end position="185"/>
    </location>
</feature>
<dbReference type="PRINTS" id="PR00775">
    <property type="entry name" value="HEATSHOCK90"/>
</dbReference>
<evidence type="ECO:0000313" key="9">
    <source>
        <dbReference type="Proteomes" id="UP001067235"/>
    </source>
</evidence>
<proteinExistence type="inferred from homology"/>
<comment type="caution">
    <text evidence="8">The sequence shown here is derived from an EMBL/GenBank/DDBJ whole genome shotgun (WGS) entry which is preliminary data.</text>
</comment>
<dbReference type="InterPro" id="IPR003594">
    <property type="entry name" value="HATPase_dom"/>
</dbReference>
<evidence type="ECO:0000256" key="3">
    <source>
        <dbReference type="ARBA" id="ARBA00022840"/>
    </source>
</evidence>
<evidence type="ECO:0000313" key="8">
    <source>
        <dbReference type="EMBL" id="MCZ4553772.1"/>
    </source>
</evidence>
<evidence type="ECO:0000256" key="6">
    <source>
        <dbReference type="SAM" id="MobiDB-lite"/>
    </source>
</evidence>
<comment type="subcellular location">
    <subcellularLocation>
        <location evidence="5">Cytoplasm</location>
    </subcellularLocation>
</comment>
<dbReference type="PIRSF" id="PIRSF002583">
    <property type="entry name" value="Hsp90"/>
    <property type="match status" value="1"/>
</dbReference>
<dbReference type="Pfam" id="PF00183">
    <property type="entry name" value="HSP90"/>
    <property type="match status" value="1"/>
</dbReference>
<dbReference type="SUPFAM" id="SSF110942">
    <property type="entry name" value="HSP90 C-terminal domain"/>
    <property type="match status" value="1"/>
</dbReference>
<keyword evidence="5" id="KW-0963">Cytoplasm</keyword>
<name>A0ABT4N3G9_GORRU</name>
<keyword evidence="2 5" id="KW-0547">Nucleotide-binding</keyword>
<dbReference type="Pfam" id="PF13589">
    <property type="entry name" value="HATPase_c_3"/>
    <property type="match status" value="1"/>
</dbReference>
<comment type="function">
    <text evidence="5">Molecular chaperone. Has ATPase activity.</text>
</comment>
<dbReference type="InterPro" id="IPR036890">
    <property type="entry name" value="HATPase_C_sf"/>
</dbReference>
<organism evidence="8 9">
    <name type="scientific">Gordonia rubripertincta</name>
    <name type="common">Rhodococcus corallinus</name>
    <dbReference type="NCBI Taxonomy" id="36822"/>
    <lineage>
        <taxon>Bacteria</taxon>
        <taxon>Bacillati</taxon>
        <taxon>Actinomycetota</taxon>
        <taxon>Actinomycetes</taxon>
        <taxon>Mycobacteriales</taxon>
        <taxon>Gordoniaceae</taxon>
        <taxon>Gordonia</taxon>
    </lineage>
</organism>
<dbReference type="Gene3D" id="3.30.230.80">
    <property type="match status" value="1"/>
</dbReference>
<dbReference type="Gene3D" id="3.40.50.11260">
    <property type="match status" value="1"/>
</dbReference>
<dbReference type="EMBL" id="JAPWIE010000012">
    <property type="protein sequence ID" value="MCZ4553772.1"/>
    <property type="molecule type" value="Genomic_DNA"/>
</dbReference>
<dbReference type="SUPFAM" id="SSF55874">
    <property type="entry name" value="ATPase domain of HSP90 chaperone/DNA topoisomerase II/histidine kinase"/>
    <property type="match status" value="1"/>
</dbReference>
<dbReference type="InterPro" id="IPR020575">
    <property type="entry name" value="Hsp90_N"/>
</dbReference>
<keyword evidence="9" id="KW-1185">Reference proteome</keyword>
<comment type="similarity">
    <text evidence="1 5">Belongs to the heat shock protein 90 family.</text>
</comment>
<reference evidence="8" key="1">
    <citation type="submission" date="2022-12" db="EMBL/GenBank/DDBJ databases">
        <authorList>
            <person name="Krivoruchko A.V."/>
            <person name="Elkin A."/>
        </authorList>
    </citation>
    <scope>NUCLEOTIDE SEQUENCE</scope>
    <source>
        <strain evidence="8">IEGM 1388</strain>
    </source>
</reference>
<dbReference type="SMART" id="SM00387">
    <property type="entry name" value="HATPase_c"/>
    <property type="match status" value="1"/>
</dbReference>
<keyword evidence="5" id="KW-0346">Stress response</keyword>
<protein>
    <recommendedName>
        <fullName evidence="5">Chaperone protein HtpG</fullName>
    </recommendedName>
    <alternativeName>
        <fullName evidence="5">Heat shock protein HtpG</fullName>
    </alternativeName>
    <alternativeName>
        <fullName evidence="5">High temperature protein G</fullName>
    </alternativeName>
</protein>
<feature type="region of interest" description="C" evidence="5">
    <location>
        <begin position="575"/>
        <end position="655"/>
    </location>
</feature>